<name>A0AAE0GS47_9CHLO</name>
<organism evidence="1 2">
    <name type="scientific">Cymbomonas tetramitiformis</name>
    <dbReference type="NCBI Taxonomy" id="36881"/>
    <lineage>
        <taxon>Eukaryota</taxon>
        <taxon>Viridiplantae</taxon>
        <taxon>Chlorophyta</taxon>
        <taxon>Pyramimonadophyceae</taxon>
        <taxon>Pyramimonadales</taxon>
        <taxon>Pyramimonadaceae</taxon>
        <taxon>Cymbomonas</taxon>
    </lineage>
</organism>
<gene>
    <name evidence="1" type="ORF">CYMTET_9219</name>
</gene>
<proteinExistence type="predicted"/>
<dbReference type="Proteomes" id="UP001190700">
    <property type="component" value="Unassembled WGS sequence"/>
</dbReference>
<comment type="caution">
    <text evidence="1">The sequence shown here is derived from an EMBL/GenBank/DDBJ whole genome shotgun (WGS) entry which is preliminary data.</text>
</comment>
<dbReference type="AlphaFoldDB" id="A0AAE0GS47"/>
<evidence type="ECO:0000313" key="2">
    <source>
        <dbReference type="Proteomes" id="UP001190700"/>
    </source>
</evidence>
<protein>
    <submittedName>
        <fullName evidence="1">Uncharacterized protein</fullName>
    </submittedName>
</protein>
<accession>A0AAE0GS47</accession>
<sequence>MEQAGVTWEHLCEMPNIWELDQPVVNPEYYEGCWLYDFPRSLDYQAEVPTEVPAINFDNLAQETLQKSIEFKVPIGPTKMILLYCMM</sequence>
<keyword evidence="2" id="KW-1185">Reference proteome</keyword>
<dbReference type="EMBL" id="LGRX02003045">
    <property type="protein sequence ID" value="KAK3283076.1"/>
    <property type="molecule type" value="Genomic_DNA"/>
</dbReference>
<reference evidence="1 2" key="1">
    <citation type="journal article" date="2015" name="Genome Biol. Evol.">
        <title>Comparative Genomics of a Bacterivorous Green Alga Reveals Evolutionary Causalities and Consequences of Phago-Mixotrophic Mode of Nutrition.</title>
        <authorList>
            <person name="Burns J.A."/>
            <person name="Paasch A."/>
            <person name="Narechania A."/>
            <person name="Kim E."/>
        </authorList>
    </citation>
    <scope>NUCLEOTIDE SEQUENCE [LARGE SCALE GENOMIC DNA]</scope>
    <source>
        <strain evidence="1 2">PLY_AMNH</strain>
    </source>
</reference>
<evidence type="ECO:0000313" key="1">
    <source>
        <dbReference type="EMBL" id="KAK3283076.1"/>
    </source>
</evidence>